<sequence length="365" mass="40804">MEPKSDCTGVNPYQPDPNIAGAGVISGFILTGTLTFIASYAVLYLRRRGPYPSASPIHQQQCGKHRRLRHSNEFWIRVLTAFVLQLSDQQLVTGLLLLVCGYAQYWGSSVLHGANNLWTVTDVVCYSSFTHAATMLSLRPYFQRHRKLATARVVIMYIIYGLWLVVAVRILSPNKPKDSEKLPSVASKFWHAATVIEVIGIMWIYLLTYLPVFLSEEAAEVRTIVGRVSPSAQDIVFIREWLALVKPLSHSGDSGSIWYRYNPYVLAKRCLFKTAVAFSEGYVETDSELTRWILCLIAEVAFPWSMAGVWLALLWAFSLGALIYSLLQNGLTSSWDFGQLLPVFMILLPIVSLITSIVGDEAASS</sequence>
<proteinExistence type="predicted"/>
<accession>A0A3R7LWL2</accession>
<gene>
    <name evidence="2" type="ORF">CFD26_101941</name>
</gene>
<feature type="transmembrane region" description="Helical" evidence="1">
    <location>
        <begin position="339"/>
        <end position="359"/>
    </location>
</feature>
<feature type="transmembrane region" description="Helical" evidence="1">
    <location>
        <begin position="20"/>
        <end position="45"/>
    </location>
</feature>
<name>A0A3R7LWL2_9EURO</name>
<evidence type="ECO:0000313" key="2">
    <source>
        <dbReference type="EMBL" id="RLL95591.1"/>
    </source>
</evidence>
<evidence type="ECO:0000256" key="1">
    <source>
        <dbReference type="SAM" id="Phobius"/>
    </source>
</evidence>
<keyword evidence="1" id="KW-1133">Transmembrane helix</keyword>
<organism evidence="2 3">
    <name type="scientific">Aspergillus turcosus</name>
    <dbReference type="NCBI Taxonomy" id="1245748"/>
    <lineage>
        <taxon>Eukaryota</taxon>
        <taxon>Fungi</taxon>
        <taxon>Dikarya</taxon>
        <taxon>Ascomycota</taxon>
        <taxon>Pezizomycotina</taxon>
        <taxon>Eurotiomycetes</taxon>
        <taxon>Eurotiomycetidae</taxon>
        <taxon>Eurotiales</taxon>
        <taxon>Aspergillaceae</taxon>
        <taxon>Aspergillus</taxon>
        <taxon>Aspergillus subgen. Fumigati</taxon>
    </lineage>
</organism>
<keyword evidence="3" id="KW-1185">Reference proteome</keyword>
<reference evidence="2 3" key="1">
    <citation type="submission" date="2018-08" db="EMBL/GenBank/DDBJ databases">
        <title>Draft genome sequences of two Aspergillus turcosus clinical strains isolated from bronchoalveolar lavage fluid: one azole-susceptible and the other azole-resistant.</title>
        <authorList>
            <person name="Parent-Michaud M."/>
            <person name="Dufresne P.J."/>
            <person name="Fournier E."/>
            <person name="Martineau C."/>
            <person name="Moreira S."/>
            <person name="Perkins V."/>
            <person name="De Repentigny L."/>
            <person name="Dufresne S.F."/>
        </authorList>
    </citation>
    <scope>NUCLEOTIDE SEQUENCE [LARGE SCALE GENOMIC DNA]</scope>
    <source>
        <strain evidence="2">HMR AF 1038</strain>
    </source>
</reference>
<keyword evidence="1" id="KW-0812">Transmembrane</keyword>
<dbReference type="AlphaFoldDB" id="A0A3R7LWL2"/>
<feature type="transmembrane region" description="Helical" evidence="1">
    <location>
        <begin position="307"/>
        <end position="327"/>
    </location>
</feature>
<feature type="transmembrane region" description="Helical" evidence="1">
    <location>
        <begin position="150"/>
        <end position="170"/>
    </location>
</feature>
<dbReference type="Proteomes" id="UP000215289">
    <property type="component" value="Unassembled WGS sequence"/>
</dbReference>
<dbReference type="EMBL" id="NIDN02000145">
    <property type="protein sequence ID" value="RLL95591.1"/>
    <property type="molecule type" value="Genomic_DNA"/>
</dbReference>
<evidence type="ECO:0000313" key="3">
    <source>
        <dbReference type="Proteomes" id="UP000215289"/>
    </source>
</evidence>
<dbReference type="PANTHER" id="PTHR37577">
    <property type="entry name" value="INTEGRAL MEMBRANE PROTEIN"/>
    <property type="match status" value="1"/>
</dbReference>
<comment type="caution">
    <text evidence="2">The sequence shown here is derived from an EMBL/GenBank/DDBJ whole genome shotgun (WGS) entry which is preliminary data.</text>
</comment>
<dbReference type="PANTHER" id="PTHR37577:SF1">
    <property type="entry name" value="INTEGRAL MEMBRANE PROTEIN"/>
    <property type="match status" value="1"/>
</dbReference>
<dbReference type="STRING" id="1245748.A0A3R7LWL2"/>
<keyword evidence="1" id="KW-0472">Membrane</keyword>
<protein>
    <submittedName>
        <fullName evidence="2">Uncharacterized protein</fullName>
    </submittedName>
</protein>
<dbReference type="InterPro" id="IPR053018">
    <property type="entry name" value="Elsinochrome_Biosynth-Asso"/>
</dbReference>
<feature type="transmembrane region" description="Helical" evidence="1">
    <location>
        <begin position="190"/>
        <end position="214"/>
    </location>
</feature>
<dbReference type="OrthoDB" id="5427664at2759"/>